<dbReference type="SUPFAM" id="SSF56672">
    <property type="entry name" value="DNA/RNA polymerases"/>
    <property type="match status" value="1"/>
</dbReference>
<evidence type="ECO:0000313" key="2">
    <source>
        <dbReference type="EMBL" id="KAG8176131.1"/>
    </source>
</evidence>
<evidence type="ECO:0000259" key="1">
    <source>
        <dbReference type="PROSITE" id="PS50878"/>
    </source>
</evidence>
<dbReference type="InterPro" id="IPR043502">
    <property type="entry name" value="DNA/RNA_pol_sf"/>
</dbReference>
<dbReference type="Proteomes" id="UP000827092">
    <property type="component" value="Unassembled WGS sequence"/>
</dbReference>
<dbReference type="EMBL" id="JAFNEN010000916">
    <property type="protein sequence ID" value="KAG8176131.1"/>
    <property type="molecule type" value="Genomic_DNA"/>
</dbReference>
<dbReference type="AlphaFoldDB" id="A0AAV6TXR1"/>
<accession>A0AAV6TXR1</accession>
<comment type="caution">
    <text evidence="2">The sequence shown here is derived from an EMBL/GenBank/DDBJ whole genome shotgun (WGS) entry which is preliminary data.</text>
</comment>
<proteinExistence type="predicted"/>
<evidence type="ECO:0000313" key="3">
    <source>
        <dbReference type="Proteomes" id="UP000827092"/>
    </source>
</evidence>
<name>A0AAV6TXR1_9ARAC</name>
<dbReference type="Gene3D" id="3.30.70.270">
    <property type="match status" value="1"/>
</dbReference>
<dbReference type="GO" id="GO:0071897">
    <property type="term" value="P:DNA biosynthetic process"/>
    <property type="evidence" value="ECO:0007669"/>
    <property type="project" value="UniProtKB-ARBA"/>
</dbReference>
<protein>
    <recommendedName>
        <fullName evidence="1">Reverse transcriptase domain-containing protein</fullName>
    </recommendedName>
</protein>
<reference evidence="2 3" key="1">
    <citation type="journal article" date="2022" name="Nat. Ecol. Evol.">
        <title>A masculinizing supergene underlies an exaggerated male reproductive morph in a spider.</title>
        <authorList>
            <person name="Hendrickx F."/>
            <person name="De Corte Z."/>
            <person name="Sonet G."/>
            <person name="Van Belleghem S.M."/>
            <person name="Kostlbacher S."/>
            <person name="Vangestel C."/>
        </authorList>
    </citation>
    <scope>NUCLEOTIDE SEQUENCE [LARGE SCALE GENOMIC DNA]</scope>
    <source>
        <strain evidence="2">W744_W776</strain>
    </source>
</reference>
<dbReference type="PROSITE" id="PS50878">
    <property type="entry name" value="RT_POL"/>
    <property type="match status" value="1"/>
</dbReference>
<dbReference type="CDD" id="cd01650">
    <property type="entry name" value="RT_nLTR_like"/>
    <property type="match status" value="1"/>
</dbReference>
<sequence length="254" mass="27683">MNGRATQPPKKLCPQHYEEKAGVSAQSLCNRLTGSLGLQPEQKAFIKEDGINENLFLLGLILNRARTKFRDTHLAAIDLTKSFETSSHSSIIAALAARGIDRVFVNYVRDLYANSNTAFYVNGQSGHAFHPTCGVRQGDPLSPIIFNLVIDTLISKIKESPIGTSIDGIRVVVSAYADDLILFAETNMGLQTNLNLDQQILKSCNLQINSSKSFTLSIPADAKNRQTKVVPGNFAVNQSPLLSVGVEGSFKYRG</sequence>
<dbReference type="Pfam" id="PF00078">
    <property type="entry name" value="RVT_1"/>
    <property type="match status" value="1"/>
</dbReference>
<feature type="domain" description="Reverse transcriptase" evidence="1">
    <location>
        <begin position="1"/>
        <end position="254"/>
    </location>
</feature>
<organism evidence="2 3">
    <name type="scientific">Oedothorax gibbosus</name>
    <dbReference type="NCBI Taxonomy" id="931172"/>
    <lineage>
        <taxon>Eukaryota</taxon>
        <taxon>Metazoa</taxon>
        <taxon>Ecdysozoa</taxon>
        <taxon>Arthropoda</taxon>
        <taxon>Chelicerata</taxon>
        <taxon>Arachnida</taxon>
        <taxon>Araneae</taxon>
        <taxon>Araneomorphae</taxon>
        <taxon>Entelegynae</taxon>
        <taxon>Araneoidea</taxon>
        <taxon>Linyphiidae</taxon>
        <taxon>Erigoninae</taxon>
        <taxon>Oedothorax</taxon>
    </lineage>
</organism>
<dbReference type="InterPro" id="IPR043128">
    <property type="entry name" value="Rev_trsase/Diguanyl_cyclase"/>
</dbReference>
<dbReference type="PANTHER" id="PTHR19446">
    <property type="entry name" value="REVERSE TRANSCRIPTASES"/>
    <property type="match status" value="1"/>
</dbReference>
<gene>
    <name evidence="2" type="ORF">JTE90_012385</name>
</gene>
<keyword evidence="3" id="KW-1185">Reference proteome</keyword>
<dbReference type="InterPro" id="IPR000477">
    <property type="entry name" value="RT_dom"/>
</dbReference>